<organism evidence="1 2">
    <name type="scientific">Coemansia nantahalensis</name>
    <dbReference type="NCBI Taxonomy" id="2789366"/>
    <lineage>
        <taxon>Eukaryota</taxon>
        <taxon>Fungi</taxon>
        <taxon>Fungi incertae sedis</taxon>
        <taxon>Zoopagomycota</taxon>
        <taxon>Kickxellomycotina</taxon>
        <taxon>Kickxellomycetes</taxon>
        <taxon>Kickxellales</taxon>
        <taxon>Kickxellaceae</taxon>
        <taxon>Coemansia</taxon>
    </lineage>
</organism>
<dbReference type="EMBL" id="JANBUJ010003855">
    <property type="protein sequence ID" value="KAJ2759222.1"/>
    <property type="molecule type" value="Genomic_DNA"/>
</dbReference>
<feature type="non-terminal residue" evidence="1">
    <location>
        <position position="1"/>
    </location>
</feature>
<accession>A0ACC1JJF7</accession>
<sequence>GTLCNGQVGKDPGHDAAQWVYRRDRERPGSQDGDRRRLGELGQPQRNGQGQRLGALSRAHGVQ</sequence>
<comment type="caution">
    <text evidence="1">The sequence shown here is derived from an EMBL/GenBank/DDBJ whole genome shotgun (WGS) entry which is preliminary data.</text>
</comment>
<dbReference type="Proteomes" id="UP001140234">
    <property type="component" value="Unassembled WGS sequence"/>
</dbReference>
<protein>
    <submittedName>
        <fullName evidence="1">Uncharacterized protein</fullName>
    </submittedName>
</protein>
<gene>
    <name evidence="1" type="ORF">IWQ57_006611</name>
</gene>
<reference evidence="1" key="1">
    <citation type="submission" date="2022-07" db="EMBL/GenBank/DDBJ databases">
        <title>Phylogenomic reconstructions and comparative analyses of Kickxellomycotina fungi.</title>
        <authorList>
            <person name="Reynolds N.K."/>
            <person name="Stajich J.E."/>
            <person name="Barry K."/>
            <person name="Grigoriev I.V."/>
            <person name="Crous P."/>
            <person name="Smith M.E."/>
        </authorList>
    </citation>
    <scope>NUCLEOTIDE SEQUENCE</scope>
    <source>
        <strain evidence="1">CBS 109366</strain>
    </source>
</reference>
<evidence type="ECO:0000313" key="2">
    <source>
        <dbReference type="Proteomes" id="UP001140234"/>
    </source>
</evidence>
<proteinExistence type="predicted"/>
<evidence type="ECO:0000313" key="1">
    <source>
        <dbReference type="EMBL" id="KAJ2759222.1"/>
    </source>
</evidence>
<feature type="non-terminal residue" evidence="1">
    <location>
        <position position="63"/>
    </location>
</feature>
<keyword evidence="2" id="KW-1185">Reference proteome</keyword>
<name>A0ACC1JJF7_9FUNG</name>